<organism evidence="2 3">
    <name type="scientific">Cupriavidus laharis</name>
    <dbReference type="NCBI Taxonomy" id="151654"/>
    <lineage>
        <taxon>Bacteria</taxon>
        <taxon>Pseudomonadati</taxon>
        <taxon>Pseudomonadota</taxon>
        <taxon>Betaproteobacteria</taxon>
        <taxon>Burkholderiales</taxon>
        <taxon>Burkholderiaceae</taxon>
        <taxon>Cupriavidus</taxon>
    </lineage>
</organism>
<keyword evidence="3" id="KW-1185">Reference proteome</keyword>
<evidence type="ECO:0000313" key="3">
    <source>
        <dbReference type="Proteomes" id="UP000727654"/>
    </source>
</evidence>
<evidence type="ECO:0000259" key="1">
    <source>
        <dbReference type="PROSITE" id="PS50056"/>
    </source>
</evidence>
<gene>
    <name evidence="2" type="ORF">LMG23992_01806</name>
</gene>
<comment type="caution">
    <text evidence="2">The sequence shown here is derived from an EMBL/GenBank/DDBJ whole genome shotgun (WGS) entry which is preliminary data.</text>
</comment>
<evidence type="ECO:0000313" key="2">
    <source>
        <dbReference type="EMBL" id="CAG9170762.1"/>
    </source>
</evidence>
<protein>
    <recommendedName>
        <fullName evidence="1">Tyrosine specific protein phosphatases domain-containing protein</fullName>
    </recommendedName>
</protein>
<reference evidence="2 3" key="1">
    <citation type="submission" date="2021-08" db="EMBL/GenBank/DDBJ databases">
        <authorList>
            <person name="Peeters C."/>
        </authorList>
    </citation>
    <scope>NUCLEOTIDE SEQUENCE [LARGE SCALE GENOMIC DNA]</scope>
    <source>
        <strain evidence="2 3">LMG 23992</strain>
    </source>
</reference>
<proteinExistence type="predicted"/>
<dbReference type="SUPFAM" id="SSF52799">
    <property type="entry name" value="(Phosphotyrosine protein) phosphatases II"/>
    <property type="match status" value="1"/>
</dbReference>
<dbReference type="InterPro" id="IPR000387">
    <property type="entry name" value="Tyr_Pase_dom"/>
</dbReference>
<feature type="domain" description="Tyrosine specific protein phosphatases" evidence="1">
    <location>
        <begin position="1"/>
        <end position="51"/>
    </location>
</feature>
<dbReference type="Proteomes" id="UP000727654">
    <property type="component" value="Unassembled WGS sequence"/>
</dbReference>
<accession>A0ABM8WTF5</accession>
<dbReference type="Gene3D" id="3.90.190.10">
    <property type="entry name" value="Protein tyrosine phosphatase superfamily"/>
    <property type="match status" value="1"/>
</dbReference>
<name>A0ABM8WTF5_9BURK</name>
<dbReference type="InterPro" id="IPR029021">
    <property type="entry name" value="Prot-tyrosine_phosphatase-like"/>
</dbReference>
<sequence>MLVSCALGYSRSALVAAAWLGANTRLRDPQQVLALLWQSRPNVVLGPQSVAALARYLQTAAGPLASDPQGTSHAD</sequence>
<dbReference type="RefSeq" id="WP_224079624.1">
    <property type="nucleotide sequence ID" value="NZ_CAJZAI010000003.1"/>
</dbReference>
<dbReference type="PROSITE" id="PS50056">
    <property type="entry name" value="TYR_PHOSPHATASE_2"/>
    <property type="match status" value="1"/>
</dbReference>
<dbReference type="EMBL" id="CAJZAI010000003">
    <property type="protein sequence ID" value="CAG9170762.1"/>
    <property type="molecule type" value="Genomic_DNA"/>
</dbReference>